<dbReference type="Proteomes" id="UP001259832">
    <property type="component" value="Unassembled WGS sequence"/>
</dbReference>
<keyword evidence="3" id="KW-1185">Reference proteome</keyword>
<feature type="compositionally biased region" description="Acidic residues" evidence="1">
    <location>
        <begin position="48"/>
        <end position="61"/>
    </location>
</feature>
<evidence type="ECO:0000313" key="2">
    <source>
        <dbReference type="EMBL" id="KAK1929477.1"/>
    </source>
</evidence>
<dbReference type="EMBL" id="JASMQC010000048">
    <property type="protein sequence ID" value="KAK1929477.1"/>
    <property type="molecule type" value="Genomic_DNA"/>
</dbReference>
<feature type="region of interest" description="Disordered" evidence="1">
    <location>
        <begin position="1"/>
        <end position="61"/>
    </location>
</feature>
<accession>A0AAD9G056</accession>
<gene>
    <name evidence="2" type="ORF">P3T76_015045</name>
</gene>
<comment type="caution">
    <text evidence="2">The sequence shown here is derived from an EMBL/GenBank/DDBJ whole genome shotgun (WGS) entry which is preliminary data.</text>
</comment>
<evidence type="ECO:0000256" key="1">
    <source>
        <dbReference type="SAM" id="MobiDB-lite"/>
    </source>
</evidence>
<proteinExistence type="predicted"/>
<sequence length="61" mass="6303">MSIAASTPIRPPDTVPKLSSVSSHSRHSELGLRRIAAVEAPDATLSGEAEEEEEADATSSG</sequence>
<evidence type="ECO:0000313" key="3">
    <source>
        <dbReference type="Proteomes" id="UP001259832"/>
    </source>
</evidence>
<organism evidence="2 3">
    <name type="scientific">Phytophthora citrophthora</name>
    <dbReference type="NCBI Taxonomy" id="4793"/>
    <lineage>
        <taxon>Eukaryota</taxon>
        <taxon>Sar</taxon>
        <taxon>Stramenopiles</taxon>
        <taxon>Oomycota</taxon>
        <taxon>Peronosporomycetes</taxon>
        <taxon>Peronosporales</taxon>
        <taxon>Peronosporaceae</taxon>
        <taxon>Phytophthora</taxon>
    </lineage>
</organism>
<reference evidence="2" key="1">
    <citation type="submission" date="2023-08" db="EMBL/GenBank/DDBJ databases">
        <title>Reference Genome Resource for the Citrus Pathogen Phytophthora citrophthora.</title>
        <authorList>
            <person name="Moller H."/>
            <person name="Coetzee B."/>
            <person name="Rose L.J."/>
            <person name="Van Niekerk J.M."/>
        </authorList>
    </citation>
    <scope>NUCLEOTIDE SEQUENCE</scope>
    <source>
        <strain evidence="2">STE-U-9442</strain>
    </source>
</reference>
<name>A0AAD9G056_9STRA</name>
<dbReference type="AlphaFoldDB" id="A0AAD9G056"/>
<protein>
    <submittedName>
        <fullName evidence="2">Uncharacterized protein</fullName>
    </submittedName>
</protein>